<dbReference type="KEGG" id="pfer:IRI77_12495"/>
<proteinExistence type="predicted"/>
<accession>A0A7S7NVS6</accession>
<gene>
    <name evidence="2" type="ORF">IRI77_12495</name>
</gene>
<name>A0A7S7NVS6_PALFE</name>
<sequence length="175" mass="19398">MKLNYSWCVCALSAAMAVVPATAATLHNSAEVLMKDAGAKAFNISDNAQAIFLSEPESNISWQGQAMRLEAIKNAVQQISGDVGHLNLWGEMESPAERKAVEEANPLLKDLAAQTSDAIRFLNDNTNHLFLPEYRQHLQKIAQDANQLRALFRESTKLNSLSRKAEHLREELSHS</sequence>
<evidence type="ECO:0008006" key="4">
    <source>
        <dbReference type="Google" id="ProtNLM"/>
    </source>
</evidence>
<keyword evidence="1" id="KW-0732">Signal</keyword>
<dbReference type="EMBL" id="CP063849">
    <property type="protein sequence ID" value="QOY90725.1"/>
    <property type="molecule type" value="Genomic_DNA"/>
</dbReference>
<feature type="chain" id="PRO_5032789806" description="DUF4142 domain-containing protein" evidence="1">
    <location>
        <begin position="24"/>
        <end position="175"/>
    </location>
</feature>
<protein>
    <recommendedName>
        <fullName evidence="4">DUF4142 domain-containing protein</fullName>
    </recommendedName>
</protein>
<reference evidence="2 3" key="1">
    <citation type="submission" date="2020-10" db="EMBL/GenBank/DDBJ databases">
        <title>Complete genome sequence of Paludibaculum fermentans P105T, a facultatively anaerobic acidobacterium capable of dissimilatory Fe(III) reduction.</title>
        <authorList>
            <person name="Dedysh S.N."/>
            <person name="Beletsky A.V."/>
            <person name="Kulichevskaya I.S."/>
            <person name="Mardanov A.V."/>
            <person name="Ravin N.V."/>
        </authorList>
    </citation>
    <scope>NUCLEOTIDE SEQUENCE [LARGE SCALE GENOMIC DNA]</scope>
    <source>
        <strain evidence="2 3">P105</strain>
    </source>
</reference>
<dbReference type="Proteomes" id="UP000593892">
    <property type="component" value="Chromosome"/>
</dbReference>
<dbReference type="RefSeq" id="WP_194452383.1">
    <property type="nucleotide sequence ID" value="NZ_CP063849.1"/>
</dbReference>
<dbReference type="AlphaFoldDB" id="A0A7S7NVS6"/>
<evidence type="ECO:0000313" key="2">
    <source>
        <dbReference type="EMBL" id="QOY90725.1"/>
    </source>
</evidence>
<organism evidence="2 3">
    <name type="scientific">Paludibaculum fermentans</name>
    <dbReference type="NCBI Taxonomy" id="1473598"/>
    <lineage>
        <taxon>Bacteria</taxon>
        <taxon>Pseudomonadati</taxon>
        <taxon>Acidobacteriota</taxon>
        <taxon>Terriglobia</taxon>
        <taxon>Bryobacterales</taxon>
        <taxon>Bryobacteraceae</taxon>
        <taxon>Paludibaculum</taxon>
    </lineage>
</organism>
<feature type="signal peptide" evidence="1">
    <location>
        <begin position="1"/>
        <end position="23"/>
    </location>
</feature>
<keyword evidence="3" id="KW-1185">Reference proteome</keyword>
<evidence type="ECO:0000313" key="3">
    <source>
        <dbReference type="Proteomes" id="UP000593892"/>
    </source>
</evidence>
<evidence type="ECO:0000256" key="1">
    <source>
        <dbReference type="SAM" id="SignalP"/>
    </source>
</evidence>